<proteinExistence type="predicted"/>
<name>A0A5C7BCF3_9FLAO</name>
<evidence type="ECO:0000313" key="1">
    <source>
        <dbReference type="EMBL" id="TXE19953.1"/>
    </source>
</evidence>
<reference evidence="1 2" key="1">
    <citation type="submission" date="2019-08" db="EMBL/GenBank/DDBJ databases">
        <title>Genome of Psychroserpens burtonensis ACAM 167.</title>
        <authorList>
            <person name="Bowman J.P."/>
        </authorList>
    </citation>
    <scope>NUCLEOTIDE SEQUENCE [LARGE SCALE GENOMIC DNA]</scope>
    <source>
        <strain evidence="1 2">ACAM 167</strain>
    </source>
</reference>
<protein>
    <submittedName>
        <fullName evidence="1">Uncharacterized protein</fullName>
    </submittedName>
</protein>
<dbReference type="RefSeq" id="WP_147230885.1">
    <property type="nucleotide sequence ID" value="NZ_VOSB01000002.1"/>
</dbReference>
<evidence type="ECO:0000313" key="2">
    <source>
        <dbReference type="Proteomes" id="UP000321938"/>
    </source>
</evidence>
<keyword evidence="2" id="KW-1185">Reference proteome</keyword>
<dbReference type="OrthoDB" id="1149272at2"/>
<accession>A0A5C7BCF3</accession>
<comment type="caution">
    <text evidence="1">The sequence shown here is derived from an EMBL/GenBank/DDBJ whole genome shotgun (WGS) entry which is preliminary data.</text>
</comment>
<sequence length="66" mass="8025">MKNYKTFEEIEFDLKRLSLERQIAIEELKGVKGEIKEDLKPSVWLQTIWKYAHKYEAIMLLKKIIR</sequence>
<dbReference type="Proteomes" id="UP000321938">
    <property type="component" value="Unassembled WGS sequence"/>
</dbReference>
<organism evidence="1 2">
    <name type="scientific">Psychroserpens burtonensis</name>
    <dbReference type="NCBI Taxonomy" id="49278"/>
    <lineage>
        <taxon>Bacteria</taxon>
        <taxon>Pseudomonadati</taxon>
        <taxon>Bacteroidota</taxon>
        <taxon>Flavobacteriia</taxon>
        <taxon>Flavobacteriales</taxon>
        <taxon>Flavobacteriaceae</taxon>
        <taxon>Psychroserpens</taxon>
    </lineage>
</organism>
<dbReference type="EMBL" id="VOSB01000002">
    <property type="protein sequence ID" value="TXE19953.1"/>
    <property type="molecule type" value="Genomic_DNA"/>
</dbReference>
<dbReference type="AlphaFoldDB" id="A0A5C7BCF3"/>
<gene>
    <name evidence="1" type="ORF">ES692_01455</name>
</gene>
<dbReference type="STRING" id="1123037.GCA_000425305_02802"/>